<feature type="domain" description="AsmA" evidence="2">
    <location>
        <begin position="4"/>
        <end position="219"/>
    </location>
</feature>
<evidence type="ECO:0000313" key="3">
    <source>
        <dbReference type="EMBL" id="MDM0047055.1"/>
    </source>
</evidence>
<gene>
    <name evidence="3" type="ORF">QTH91_21365</name>
</gene>
<evidence type="ECO:0000313" key="4">
    <source>
        <dbReference type="Proteomes" id="UP001174908"/>
    </source>
</evidence>
<dbReference type="Pfam" id="PF05170">
    <property type="entry name" value="AsmA"/>
    <property type="match status" value="1"/>
</dbReference>
<dbReference type="InterPro" id="IPR052894">
    <property type="entry name" value="AsmA-related"/>
</dbReference>
<evidence type="ECO:0000256" key="1">
    <source>
        <dbReference type="SAM" id="MobiDB-lite"/>
    </source>
</evidence>
<reference evidence="3" key="1">
    <citation type="submission" date="2023-06" db="EMBL/GenBank/DDBJ databases">
        <authorList>
            <person name="Jiang Y."/>
            <person name="Liu Q."/>
        </authorList>
    </citation>
    <scope>NUCLEOTIDE SEQUENCE</scope>
    <source>
        <strain evidence="3">CGMCC 1.12089</strain>
    </source>
</reference>
<protein>
    <submittedName>
        <fullName evidence="3">AsmA family protein</fullName>
    </submittedName>
</protein>
<evidence type="ECO:0000259" key="2">
    <source>
        <dbReference type="Pfam" id="PF05170"/>
    </source>
</evidence>
<comment type="caution">
    <text evidence="3">The sequence shown here is derived from an EMBL/GenBank/DDBJ whole genome shotgun (WGS) entry which is preliminary data.</text>
</comment>
<proteinExistence type="predicted"/>
<dbReference type="PANTHER" id="PTHR30441">
    <property type="entry name" value="DUF748 DOMAIN-CONTAINING PROTEIN"/>
    <property type="match status" value="1"/>
</dbReference>
<dbReference type="Proteomes" id="UP001174908">
    <property type="component" value="Unassembled WGS sequence"/>
</dbReference>
<dbReference type="EMBL" id="JASZYV010000005">
    <property type="protein sequence ID" value="MDM0047055.1"/>
    <property type="molecule type" value="Genomic_DNA"/>
</dbReference>
<feature type="region of interest" description="Disordered" evidence="1">
    <location>
        <begin position="656"/>
        <end position="685"/>
    </location>
</feature>
<sequence length="685" mass="72621">MKRRWLRVLLLGSALLALLLGACGWLLMRGIDGNAVLARVEREVMAATGRTFAVDGPLRLKLLPRIALEATGVRLGNAPWGSQPDMARIGSLRMDVALMPLLQRNVEIGRIELSDADLLLETDAQGLGNWNFASAQSTGDDRALARPGERTAGAIRLGLAELTIRDSRIRLRNGRSAQAGPGTVIDIETLALSQTEASRRWQVTTKGKWREQAVEATGQVGMERDAVTQARSIPIDLALVLDGANIDVEGALDLGDRAGQGRLKIDADLRRTNALEAILGMRLAVPMPAQLNAEVDWQGHHLVAKPFELTSQGQTVAGQVEWNRNNKPATLQLNLHADGLDLARLYPSARTNPVVRQPVDGRLLSDAPLPRLHIPALAIQADLRAERLVLPNGLELISVHASGSSLADRIDVDQLAFGLARGNFKLSGRWQQPAGSVAVAPQATMNLQARGVAMDALLAVLRREAPISGGRTDIDARLTGTGHSLRSLAASLNGEVRLKMGSASTAGTTLAHGPGDLVAALLHLLTPLRDSSERVQIRCAAARLPVRQGQIVVDRSIAVESERVDVVMSGVIDLGTEQLELAMRPTVRKGTGLDPSALAGVAKIGGTFAAPKVQVNLAGTAREALSIGAAVATSGLSLLGERLLGRATDPNPCETAYEGGAGAANARPPSKAENPDGPLRRLFGH</sequence>
<organism evidence="3 4">
    <name type="scientific">Variovorax dokdonensis</name>
    <dbReference type="NCBI Taxonomy" id="344883"/>
    <lineage>
        <taxon>Bacteria</taxon>
        <taxon>Pseudomonadati</taxon>
        <taxon>Pseudomonadota</taxon>
        <taxon>Betaproteobacteria</taxon>
        <taxon>Burkholderiales</taxon>
        <taxon>Comamonadaceae</taxon>
        <taxon>Variovorax</taxon>
    </lineage>
</organism>
<name>A0ABT7NGH1_9BURK</name>
<dbReference type="InterPro" id="IPR007844">
    <property type="entry name" value="AsmA"/>
</dbReference>
<keyword evidence="4" id="KW-1185">Reference proteome</keyword>
<accession>A0ABT7NGH1</accession>
<dbReference type="PANTHER" id="PTHR30441:SF4">
    <property type="entry name" value="PROTEIN ASMA"/>
    <property type="match status" value="1"/>
</dbReference>
<dbReference type="RefSeq" id="WP_286662161.1">
    <property type="nucleotide sequence ID" value="NZ_JASZYV010000005.1"/>
</dbReference>
<dbReference type="PROSITE" id="PS51257">
    <property type="entry name" value="PROKAR_LIPOPROTEIN"/>
    <property type="match status" value="1"/>
</dbReference>